<evidence type="ECO:0000313" key="5">
    <source>
        <dbReference type="Proteomes" id="UP000481033"/>
    </source>
</evidence>
<comment type="caution">
    <text evidence="4">The sequence shown here is derived from an EMBL/GenBank/DDBJ whole genome shotgun (WGS) entry which is preliminary data.</text>
</comment>
<keyword evidence="1" id="KW-0175">Coiled coil</keyword>
<feature type="transmembrane region" description="Helical" evidence="3">
    <location>
        <begin position="38"/>
        <end position="57"/>
    </location>
</feature>
<dbReference type="EMBL" id="QXHD01000001">
    <property type="protein sequence ID" value="NEZ54139.1"/>
    <property type="molecule type" value="Genomic_DNA"/>
</dbReference>
<protein>
    <submittedName>
        <fullName evidence="4">Uncharacterized protein</fullName>
    </submittedName>
</protein>
<dbReference type="SUPFAM" id="SSF52540">
    <property type="entry name" value="P-loop containing nucleoside triphosphate hydrolases"/>
    <property type="match status" value="1"/>
</dbReference>
<keyword evidence="3" id="KW-0472">Membrane</keyword>
<dbReference type="Proteomes" id="UP000481033">
    <property type="component" value="Unassembled WGS sequence"/>
</dbReference>
<organism evidence="4 5">
    <name type="scientific">Adonisia turfae CCMR0081</name>
    <dbReference type="NCBI Taxonomy" id="2292702"/>
    <lineage>
        <taxon>Bacteria</taxon>
        <taxon>Bacillati</taxon>
        <taxon>Cyanobacteriota</taxon>
        <taxon>Adonisia</taxon>
        <taxon>Adonisia turfae</taxon>
    </lineage>
</organism>
<sequence length="736" mass="81620">MVRILQLNVLDNEDRRWLGGQTAQIFLALFRAAPKRAIILYGGTLIALLLWLVPIRYKVRPTLTLSLTLTAAGILAATQSELERWQKQIEAAEADADYQTALHRQATEAVLTTQQYANVTAARLNASQVLPEYLIEPDLQDPKLTQAAEFEEFKRMIGASDSEDSSGQPTALLKGDTDGDGVVDVHQQGKYRFYTRRNSQTGQKERCVDLTGHTHYAGLAIVDLASEMARESRGCLGVGPTGTGKSQLLKQAIAAQHRCDTTTDFTVFAHKSANTARGETLDYCGLEESDDLYLLTASMSGGVLEDSAYRLYCRLRTLQGIMEKGSKVPSVVVIDQINQGLVAANKAERYALRDDDGEILFPYLEQTYKDDLATLLVDGREKCVKAWVFGHANTNEALGLSHQIKENVFYVGLGRDGIYSAVTNPLKDDRFIAVPSIRKALVEKLQAYLKAHEEYGNPVNVVLAITNCGSQGWRLVILPQLPDPDPIELGITNPPATTPKTKPARPKPQAEIESVRDQLEVQLGSDLGQHYTAAQKETATAFIRWVKQRRHDFIDAQGLLDPETVSYGFDGVKSVEEMELILQLITELGYGSFEEHPHTGLIAWRLKGATPIGSYQWLIREPTAQTHPEKPKAEVGTPELAPLPDGITPEIFKTILFYLDQKQPGILLTPNGFLTGSYKLIDKDSPEKINTAQMRKALKYLDSLGVVSFPNLEDKQFRFLGFPDKPHTNHIPEDIP</sequence>
<keyword evidence="5" id="KW-1185">Reference proteome</keyword>
<feature type="region of interest" description="Disordered" evidence="2">
    <location>
        <begin position="159"/>
        <end position="179"/>
    </location>
</feature>
<evidence type="ECO:0000256" key="1">
    <source>
        <dbReference type="SAM" id="Coils"/>
    </source>
</evidence>
<proteinExistence type="predicted"/>
<evidence type="ECO:0000313" key="4">
    <source>
        <dbReference type="EMBL" id="NEZ54139.1"/>
    </source>
</evidence>
<evidence type="ECO:0000256" key="3">
    <source>
        <dbReference type="SAM" id="Phobius"/>
    </source>
</evidence>
<dbReference type="RefSeq" id="WP_163695385.1">
    <property type="nucleotide sequence ID" value="NZ_QXHD01000001.1"/>
</dbReference>
<accession>A0A6M0RCR8</accession>
<feature type="coiled-coil region" evidence="1">
    <location>
        <begin position="75"/>
        <end position="102"/>
    </location>
</feature>
<evidence type="ECO:0000256" key="2">
    <source>
        <dbReference type="SAM" id="MobiDB-lite"/>
    </source>
</evidence>
<name>A0A6M0RCR8_9CYAN</name>
<keyword evidence="3" id="KW-0812">Transmembrane</keyword>
<gene>
    <name evidence="4" type="ORF">DXZ20_00140</name>
</gene>
<dbReference type="AlphaFoldDB" id="A0A6M0RCR8"/>
<dbReference type="InterPro" id="IPR027417">
    <property type="entry name" value="P-loop_NTPase"/>
</dbReference>
<keyword evidence="3" id="KW-1133">Transmembrane helix</keyword>
<reference evidence="4 5" key="1">
    <citation type="journal article" date="2020" name="Microb. Ecol.">
        <title>Ecogenomics of the Marine Benthic Filamentous Cyanobacterium Adonisia.</title>
        <authorList>
            <person name="Walter J.M."/>
            <person name="Coutinho F.H."/>
            <person name="Leomil L."/>
            <person name="Hargreaves P.I."/>
            <person name="Campeao M.E."/>
            <person name="Vieira V.V."/>
            <person name="Silva B.S."/>
            <person name="Fistarol G.O."/>
            <person name="Salomon P.S."/>
            <person name="Sawabe T."/>
            <person name="Mino S."/>
            <person name="Hosokawa M."/>
            <person name="Miyashita H."/>
            <person name="Maruyama F."/>
            <person name="van Verk M.C."/>
            <person name="Dutilh B.E."/>
            <person name="Thompson C.C."/>
            <person name="Thompson F.L."/>
        </authorList>
    </citation>
    <scope>NUCLEOTIDE SEQUENCE [LARGE SCALE GENOMIC DNA]</scope>
    <source>
        <strain evidence="4 5">CCMR0081</strain>
    </source>
</reference>